<evidence type="ECO:0000313" key="1">
    <source>
        <dbReference type="EMBL" id="BEQ13359.1"/>
    </source>
</evidence>
<dbReference type="Proteomes" id="UP001366166">
    <property type="component" value="Chromosome"/>
</dbReference>
<keyword evidence="2" id="KW-1185">Reference proteome</keyword>
<protein>
    <submittedName>
        <fullName evidence="1">Uncharacterized protein</fullName>
    </submittedName>
</protein>
<sequence length="144" mass="15254">MLMAADENLGPLATPEQELQLRPVMNELIQKAAAKGMNMPYALAVVGQGGKTPAGAMADPQAGGGPKVVKTTKDYSKYEKLRQALKGGRVAHFTLYTGEGKVYMVCSPFKTGGNGGAACLAFQEGTLPGNLKIDEKEFESLNFN</sequence>
<dbReference type="AlphaFoldDB" id="A0AAU9EJA7"/>
<gene>
    <name evidence="1" type="ORF">FAK_04250</name>
</gene>
<organism evidence="1 2">
    <name type="scientific">Desulfoferula mesophila</name>
    <dbReference type="NCBI Taxonomy" id="3058419"/>
    <lineage>
        <taxon>Bacteria</taxon>
        <taxon>Pseudomonadati</taxon>
        <taxon>Thermodesulfobacteriota</taxon>
        <taxon>Desulfarculia</taxon>
        <taxon>Desulfarculales</taxon>
        <taxon>Desulfarculaceae</taxon>
        <taxon>Desulfoferula</taxon>
    </lineage>
</organism>
<evidence type="ECO:0000313" key="2">
    <source>
        <dbReference type="Proteomes" id="UP001366166"/>
    </source>
</evidence>
<accession>A0AAU9EJA7</accession>
<name>A0AAU9EJA7_9BACT</name>
<reference evidence="2" key="1">
    <citation type="journal article" date="2023" name="Arch. Microbiol.">
        <title>Desulfoferula mesophilus gen. nov. sp. nov., a mesophilic sulfate-reducing bacterium isolated from a brackish lake sediment.</title>
        <authorList>
            <person name="Watanabe T."/>
            <person name="Yabe T."/>
            <person name="Tsuji J.M."/>
            <person name="Fukui M."/>
        </authorList>
    </citation>
    <scope>NUCLEOTIDE SEQUENCE [LARGE SCALE GENOMIC DNA]</scope>
    <source>
        <strain evidence="2">12FAK</strain>
    </source>
</reference>
<dbReference type="RefSeq" id="WP_338604995.1">
    <property type="nucleotide sequence ID" value="NZ_AP028679.1"/>
</dbReference>
<proteinExistence type="predicted"/>
<dbReference type="EMBL" id="AP028679">
    <property type="protein sequence ID" value="BEQ13359.1"/>
    <property type="molecule type" value="Genomic_DNA"/>
</dbReference>
<dbReference type="KEGG" id="dmp:FAK_04250"/>